<dbReference type="InterPro" id="IPR013783">
    <property type="entry name" value="Ig-like_fold"/>
</dbReference>
<feature type="domain" description="PKD-like" evidence="2">
    <location>
        <begin position="36"/>
        <end position="110"/>
    </location>
</feature>
<protein>
    <submittedName>
        <fullName evidence="3">T9SS type A sorting domain-containing protein</fullName>
    </submittedName>
</protein>
<accession>A0A7K0FNZ9</accession>
<proteinExistence type="predicted"/>
<sequence length="274" mass="29794">MYFFYIYHENFLIMMKNLLTIFFICCLHTIVKAQCTATISGPTSGCLDNITTYTITGATGATSYTWAITGATSSRVSDTQYTVLVPTTVGATFNIAVTITGGVCDGSTISKLVTVVAQPAKPVINRAVNSNTLTTAAVAGATYQWYFNRTLVSGANTTSFPIQNTGFYAVEITNSAGCKSYSEDFPYFSTSVKEDPKFVGFAYYPNPIEAGNTLTVMFSDTYDIELIDMTGKSVLNQKSLKGKQELETSKLNSGIYLLKVESEGKLAFRKIIIN</sequence>
<dbReference type="InterPro" id="IPR026444">
    <property type="entry name" value="Secre_tail"/>
</dbReference>
<dbReference type="InterPro" id="IPR045829">
    <property type="entry name" value="PKD_6"/>
</dbReference>
<evidence type="ECO:0000313" key="3">
    <source>
        <dbReference type="EMBL" id="MRX47709.1"/>
    </source>
</evidence>
<dbReference type="Gene3D" id="2.60.40.10">
    <property type="entry name" value="Immunoglobulins"/>
    <property type="match status" value="1"/>
</dbReference>
<comment type="caution">
    <text evidence="3">The sequence shown here is derived from an EMBL/GenBank/DDBJ whole genome shotgun (WGS) entry which is preliminary data.</text>
</comment>
<organism evidence="3 4">
    <name type="scientific">Pedobacter puniceum</name>
    <dbReference type="NCBI Taxonomy" id="2666136"/>
    <lineage>
        <taxon>Bacteria</taxon>
        <taxon>Pseudomonadati</taxon>
        <taxon>Bacteroidota</taxon>
        <taxon>Sphingobacteriia</taxon>
        <taxon>Sphingobacteriales</taxon>
        <taxon>Sphingobacteriaceae</taxon>
        <taxon>Pedobacter</taxon>
    </lineage>
</organism>
<dbReference type="NCBIfam" id="TIGR04183">
    <property type="entry name" value="Por_Secre_tail"/>
    <property type="match status" value="1"/>
</dbReference>
<evidence type="ECO:0000313" key="4">
    <source>
        <dbReference type="Proteomes" id="UP000462931"/>
    </source>
</evidence>
<dbReference type="Proteomes" id="UP000462931">
    <property type="component" value="Unassembled WGS sequence"/>
</dbReference>
<dbReference type="AlphaFoldDB" id="A0A7K0FNZ9"/>
<reference evidence="3 4" key="1">
    <citation type="submission" date="2019-11" db="EMBL/GenBank/DDBJ databases">
        <authorList>
            <person name="Cheng Q."/>
            <person name="Yang Z."/>
        </authorList>
    </citation>
    <scope>NUCLEOTIDE SEQUENCE [LARGE SCALE GENOMIC DNA]</scope>
    <source>
        <strain evidence="3 4">HX-22-1</strain>
    </source>
</reference>
<evidence type="ECO:0000259" key="1">
    <source>
        <dbReference type="Pfam" id="PF18962"/>
    </source>
</evidence>
<dbReference type="EMBL" id="WKJI01000002">
    <property type="protein sequence ID" value="MRX47709.1"/>
    <property type="molecule type" value="Genomic_DNA"/>
</dbReference>
<gene>
    <name evidence="3" type="ORF">GJJ64_10940</name>
</gene>
<dbReference type="Pfam" id="PF18962">
    <property type="entry name" value="Por_Secre_tail"/>
    <property type="match status" value="1"/>
</dbReference>
<keyword evidence="4" id="KW-1185">Reference proteome</keyword>
<name>A0A7K0FNZ9_9SPHI</name>
<feature type="domain" description="Secretion system C-terminal sorting" evidence="1">
    <location>
        <begin position="204"/>
        <end position="273"/>
    </location>
</feature>
<evidence type="ECO:0000259" key="2">
    <source>
        <dbReference type="Pfam" id="PF19408"/>
    </source>
</evidence>
<dbReference type="Pfam" id="PF19408">
    <property type="entry name" value="PKD_6"/>
    <property type="match status" value="1"/>
</dbReference>